<name>A0A8H8U6V1_9HELO</name>
<evidence type="ECO:0000256" key="2">
    <source>
        <dbReference type="ARBA" id="ARBA00022884"/>
    </source>
</evidence>
<feature type="compositionally biased region" description="Polar residues" evidence="4">
    <location>
        <begin position="177"/>
        <end position="191"/>
    </location>
</feature>
<feature type="region of interest" description="Disordered" evidence="4">
    <location>
        <begin position="160"/>
        <end position="191"/>
    </location>
</feature>
<dbReference type="Proteomes" id="UP000443090">
    <property type="component" value="Unassembled WGS sequence"/>
</dbReference>
<evidence type="ECO:0000259" key="5">
    <source>
        <dbReference type="PROSITE" id="PS50102"/>
    </source>
</evidence>
<feature type="compositionally biased region" description="Basic and acidic residues" evidence="4">
    <location>
        <begin position="160"/>
        <end position="176"/>
    </location>
</feature>
<dbReference type="Pfam" id="PF00076">
    <property type="entry name" value="RRM_1"/>
    <property type="match status" value="2"/>
</dbReference>
<reference evidence="6 7" key="1">
    <citation type="submission" date="2018-05" db="EMBL/GenBank/DDBJ databases">
        <title>Genome sequencing and assembly of the regulated plant pathogen Lachnellula willkommii and related sister species for the development of diagnostic species identification markers.</title>
        <authorList>
            <person name="Giroux E."/>
            <person name="Bilodeau G."/>
        </authorList>
    </citation>
    <scope>NUCLEOTIDE SEQUENCE [LARGE SCALE GENOMIC DNA]</scope>
    <source>
        <strain evidence="6 7">CBS 160.35</strain>
    </source>
</reference>
<dbReference type="AlphaFoldDB" id="A0A8H8U6V1"/>
<dbReference type="OrthoDB" id="271725at2759"/>
<keyword evidence="1" id="KW-0677">Repeat</keyword>
<feature type="region of interest" description="Disordered" evidence="4">
    <location>
        <begin position="1"/>
        <end position="50"/>
    </location>
</feature>
<dbReference type="SUPFAM" id="SSF54928">
    <property type="entry name" value="RNA-binding domain, RBD"/>
    <property type="match status" value="2"/>
</dbReference>
<keyword evidence="2 3" id="KW-0694">RNA-binding</keyword>
<gene>
    <name evidence="6" type="primary">spo5</name>
    <name evidence="6" type="ORF">LOCC1_G005922</name>
</gene>
<evidence type="ECO:0000313" key="6">
    <source>
        <dbReference type="EMBL" id="TVY36014.1"/>
    </source>
</evidence>
<dbReference type="PROSITE" id="PS50102">
    <property type="entry name" value="RRM"/>
    <property type="match status" value="2"/>
</dbReference>
<dbReference type="SMART" id="SM00360">
    <property type="entry name" value="RRM"/>
    <property type="match status" value="2"/>
</dbReference>
<dbReference type="InterPro" id="IPR035979">
    <property type="entry name" value="RBD_domain_sf"/>
</dbReference>
<protein>
    <submittedName>
        <fullName evidence="6">Sporulation-specific protein</fullName>
    </submittedName>
</protein>
<evidence type="ECO:0000256" key="1">
    <source>
        <dbReference type="ARBA" id="ARBA00022737"/>
    </source>
</evidence>
<organism evidence="6 7">
    <name type="scientific">Lachnellula occidentalis</name>
    <dbReference type="NCBI Taxonomy" id="215460"/>
    <lineage>
        <taxon>Eukaryota</taxon>
        <taxon>Fungi</taxon>
        <taxon>Dikarya</taxon>
        <taxon>Ascomycota</taxon>
        <taxon>Pezizomycotina</taxon>
        <taxon>Leotiomycetes</taxon>
        <taxon>Helotiales</taxon>
        <taxon>Lachnaceae</taxon>
        <taxon>Lachnellula</taxon>
    </lineage>
</organism>
<accession>A0A8H8U6V1</accession>
<feature type="compositionally biased region" description="Polar residues" evidence="4">
    <location>
        <begin position="543"/>
        <end position="560"/>
    </location>
</feature>
<feature type="domain" description="RRM" evidence="5">
    <location>
        <begin position="281"/>
        <end position="367"/>
    </location>
</feature>
<dbReference type="Gene3D" id="3.30.70.330">
    <property type="match status" value="2"/>
</dbReference>
<dbReference type="InterPro" id="IPR012677">
    <property type="entry name" value="Nucleotide-bd_a/b_plait_sf"/>
</dbReference>
<evidence type="ECO:0000256" key="3">
    <source>
        <dbReference type="PROSITE-ProRule" id="PRU00176"/>
    </source>
</evidence>
<comment type="caution">
    <text evidence="6">The sequence shown here is derived from an EMBL/GenBank/DDBJ whole genome shotgun (WGS) entry which is preliminary data.</text>
</comment>
<keyword evidence="7" id="KW-1185">Reference proteome</keyword>
<dbReference type="PANTHER" id="PTHR24012">
    <property type="entry name" value="RNA BINDING PROTEIN"/>
    <property type="match status" value="1"/>
</dbReference>
<feature type="region of interest" description="Disordered" evidence="4">
    <location>
        <begin position="535"/>
        <end position="590"/>
    </location>
</feature>
<dbReference type="GO" id="GO:0003723">
    <property type="term" value="F:RNA binding"/>
    <property type="evidence" value="ECO:0007669"/>
    <property type="project" value="UniProtKB-UniRule"/>
</dbReference>
<dbReference type="InterPro" id="IPR000504">
    <property type="entry name" value="RRM_dom"/>
</dbReference>
<feature type="domain" description="RRM" evidence="5">
    <location>
        <begin position="369"/>
        <end position="447"/>
    </location>
</feature>
<sequence>MSYQQQATTHTENSFPARSAANMYTQPQARTQRDSQGQTSSFAQGSTQNESNPMAAMMNQFNGLALQGANMASAASTMGSTQLPLASGLQYYLTPDGQYLVAPAGMYSAQTMAPAQMPDTTYTGYPTTLPYYPQAAYPGYVPGYPLLSSYPSARAGYYSDRSDSLHKDVPGLENRRGSYSTNESAPSTPFYNSMSHREQGTHIAAIDRSPFGSTPSPQQIPAHNDPKGLAAYKIPINIDLDALLMQHPAIPRAVPAVFTPRENMRTLDQSLSNSNQMPGNRNVYIRGLHPNTDDQMLAAYAGRFGKVETSKAIIDTSTGACKGFGFAKYFTTRESELCIRGFYKMGYEVGFARESFNSRLKAEGDDNSTNLYVSNLPKNMTESELGAIFLGYKVSSSRVLRDDNNNSRGVGFARFESRDVCEEIIEKFHGVPIGEEGLLLQVRYADTPAQKDLKRITTERRQFRTSEYNVGAYGAPADMLTLSPQMPTTLIPRASQITRHLPTASRATSSSSWKRENASLLDAVPFFKDIDRQVKTEPETNKSPEISSTVPGPTPTVSDDGSTDEGVTVHQDAPAVAHGGSVASPSARKS</sequence>
<proteinExistence type="predicted"/>
<evidence type="ECO:0000256" key="4">
    <source>
        <dbReference type="SAM" id="MobiDB-lite"/>
    </source>
</evidence>
<dbReference type="FunFam" id="3.30.70.330:FF:000323">
    <property type="entry name" value="RNA binding protein MSSP-2"/>
    <property type="match status" value="1"/>
</dbReference>
<evidence type="ECO:0000313" key="7">
    <source>
        <dbReference type="Proteomes" id="UP000443090"/>
    </source>
</evidence>
<dbReference type="EMBL" id="QGMI01000888">
    <property type="protein sequence ID" value="TVY36014.1"/>
    <property type="molecule type" value="Genomic_DNA"/>
</dbReference>
<dbReference type="FunFam" id="3.30.70.330:FF:000468">
    <property type="entry name" value="Related to single-stranded DNA-binding protein MSSP-1"/>
    <property type="match status" value="1"/>
</dbReference>